<protein>
    <submittedName>
        <fullName evidence="2">Uncharacterized protein</fullName>
    </submittedName>
</protein>
<evidence type="ECO:0000313" key="2">
    <source>
        <dbReference type="EMBL" id="KAL0911746.1"/>
    </source>
</evidence>
<dbReference type="AlphaFoldDB" id="A0ABD0UGM8"/>
<keyword evidence="3" id="KW-1185">Reference proteome</keyword>
<sequence>MVIGIRKEVSAWEVVSSHCLSDVSDNSQREHLLCIAKGETHMHGHCVAECYRLHPNLRKGNEKSAPVLPAGAPLDVQANQLGDELGVLLPETSQGTIPNSDKLNNSRNPPHVSHNSVVDVSRLFKGSDNLAKDYCNVNADELMVITTDYNHNFSSPIFSFPDRDLLVHKNVSRSNKLIAVGTTPEKLLADQGATLQDGVEQTGYASGLINGALDPIGFLDPGAKSVVLEEGELDQGILVVDMPISNEQSGMLHDNNLFVNDHYLTDAFTDNEEVDGQDNRFARLDYVSNYSKGRSRRGRRLKPLVLQSPRTTRSHTSH</sequence>
<evidence type="ECO:0000256" key="1">
    <source>
        <dbReference type="SAM" id="MobiDB-lite"/>
    </source>
</evidence>
<feature type="region of interest" description="Disordered" evidence="1">
    <location>
        <begin position="93"/>
        <end position="114"/>
    </location>
</feature>
<gene>
    <name evidence="2" type="ORF">M5K25_019907</name>
</gene>
<evidence type="ECO:0000313" key="3">
    <source>
        <dbReference type="Proteomes" id="UP001552299"/>
    </source>
</evidence>
<name>A0ABD0UGM8_DENTH</name>
<organism evidence="2 3">
    <name type="scientific">Dendrobium thyrsiflorum</name>
    <name type="common">Pinecone-like raceme dendrobium</name>
    <name type="synonym">Orchid</name>
    <dbReference type="NCBI Taxonomy" id="117978"/>
    <lineage>
        <taxon>Eukaryota</taxon>
        <taxon>Viridiplantae</taxon>
        <taxon>Streptophyta</taxon>
        <taxon>Embryophyta</taxon>
        <taxon>Tracheophyta</taxon>
        <taxon>Spermatophyta</taxon>
        <taxon>Magnoliopsida</taxon>
        <taxon>Liliopsida</taxon>
        <taxon>Asparagales</taxon>
        <taxon>Orchidaceae</taxon>
        <taxon>Epidendroideae</taxon>
        <taxon>Malaxideae</taxon>
        <taxon>Dendrobiinae</taxon>
        <taxon>Dendrobium</taxon>
    </lineage>
</organism>
<accession>A0ABD0UGM8</accession>
<proteinExistence type="predicted"/>
<dbReference type="EMBL" id="JANQDX010000015">
    <property type="protein sequence ID" value="KAL0911746.1"/>
    <property type="molecule type" value="Genomic_DNA"/>
</dbReference>
<reference evidence="2 3" key="1">
    <citation type="journal article" date="2024" name="Plant Biotechnol. J.">
        <title>Dendrobium thyrsiflorum genome and its molecular insights into genes involved in important horticultural traits.</title>
        <authorList>
            <person name="Chen B."/>
            <person name="Wang J.Y."/>
            <person name="Zheng P.J."/>
            <person name="Li K.L."/>
            <person name="Liang Y.M."/>
            <person name="Chen X.F."/>
            <person name="Zhang C."/>
            <person name="Zhao X."/>
            <person name="He X."/>
            <person name="Zhang G.Q."/>
            <person name="Liu Z.J."/>
            <person name="Xu Q."/>
        </authorList>
    </citation>
    <scope>NUCLEOTIDE SEQUENCE [LARGE SCALE GENOMIC DNA]</scope>
    <source>
        <strain evidence="2">GZMU011</strain>
    </source>
</reference>
<comment type="caution">
    <text evidence="2">The sequence shown here is derived from an EMBL/GenBank/DDBJ whole genome shotgun (WGS) entry which is preliminary data.</text>
</comment>
<dbReference type="Proteomes" id="UP001552299">
    <property type="component" value="Unassembled WGS sequence"/>
</dbReference>